<protein>
    <recommendedName>
        <fullName evidence="2">WW domain-containing protein</fullName>
    </recommendedName>
</protein>
<sequence length="206" mass="21620">MAESKLPPGPPPARPPTPPVPAGWTAVWSQQDQRWYYVEQVSGKAVWDLPGTSLPPPPPHPEEKPPSYEQSTPASAVAIPANGVKGSPFATTSPNPGGDASSSSAPPPIPDSTKPGGDEKAPLPFPAATENNNSTYDADAKLAAELQAQEDARAHAFASPPPAFPNQLPPRAGPEKSSRSHFSLGRLLRGKKTPTQQHAFMSPPQP</sequence>
<name>A0A0H2U6Q5_MAGP6</name>
<dbReference type="AlphaFoldDB" id="A0A0H2U6Q5"/>
<dbReference type="VEuPathDB" id="FungiDB:MAPG_08592"/>
<dbReference type="Pfam" id="PF00397">
    <property type="entry name" value="WW"/>
    <property type="match status" value="1"/>
</dbReference>
<reference evidence="3" key="2">
    <citation type="submission" date="2011-03" db="EMBL/GenBank/DDBJ databases">
        <title>Annotation of Magnaporthe poae ATCC 64411.</title>
        <authorList>
            <person name="Ma L.-J."/>
            <person name="Dead R."/>
            <person name="Young S.K."/>
            <person name="Zeng Q."/>
            <person name="Gargeya S."/>
            <person name="Fitzgerald M."/>
            <person name="Haas B."/>
            <person name="Abouelleil A."/>
            <person name="Alvarado L."/>
            <person name="Arachchi H.M."/>
            <person name="Berlin A."/>
            <person name="Brown A."/>
            <person name="Chapman S.B."/>
            <person name="Chen Z."/>
            <person name="Dunbar C."/>
            <person name="Freedman E."/>
            <person name="Gearin G."/>
            <person name="Gellesch M."/>
            <person name="Goldberg J."/>
            <person name="Griggs A."/>
            <person name="Gujja S."/>
            <person name="Heiman D."/>
            <person name="Howarth C."/>
            <person name="Larson L."/>
            <person name="Lui A."/>
            <person name="MacDonald P.J.P."/>
            <person name="Mehta T."/>
            <person name="Montmayeur A."/>
            <person name="Murphy C."/>
            <person name="Neiman D."/>
            <person name="Pearson M."/>
            <person name="Priest M."/>
            <person name="Roberts A."/>
            <person name="Saif S."/>
            <person name="Shea T."/>
            <person name="Shenoy N."/>
            <person name="Sisk P."/>
            <person name="Stolte C."/>
            <person name="Sykes S."/>
            <person name="Yandava C."/>
            <person name="Wortman J."/>
            <person name="Nusbaum C."/>
            <person name="Birren B."/>
        </authorList>
    </citation>
    <scope>NUCLEOTIDE SEQUENCE</scope>
    <source>
        <strain evidence="3">ATCC 64411</strain>
    </source>
</reference>
<dbReference type="SUPFAM" id="SSF51045">
    <property type="entry name" value="WW domain"/>
    <property type="match status" value="1"/>
</dbReference>
<feature type="domain" description="WW" evidence="2">
    <location>
        <begin position="18"/>
        <end position="52"/>
    </location>
</feature>
<reference evidence="3" key="1">
    <citation type="submission" date="2010-05" db="EMBL/GenBank/DDBJ databases">
        <title>The Genome Sequence of Magnaporthe poae strain ATCC 64411.</title>
        <authorList>
            <consortium name="The Broad Institute Genome Sequencing Platform"/>
            <consortium name="Broad Institute Genome Sequencing Center for Infectious Disease"/>
            <person name="Ma L.-J."/>
            <person name="Dead R."/>
            <person name="Young S."/>
            <person name="Zeng Q."/>
            <person name="Koehrsen M."/>
            <person name="Alvarado L."/>
            <person name="Berlin A."/>
            <person name="Chapman S.B."/>
            <person name="Chen Z."/>
            <person name="Freedman E."/>
            <person name="Gellesch M."/>
            <person name="Goldberg J."/>
            <person name="Griggs A."/>
            <person name="Gujja S."/>
            <person name="Heilman E.R."/>
            <person name="Heiman D."/>
            <person name="Hepburn T."/>
            <person name="Howarth C."/>
            <person name="Jen D."/>
            <person name="Larson L."/>
            <person name="Mehta T."/>
            <person name="Neiman D."/>
            <person name="Pearson M."/>
            <person name="Roberts A."/>
            <person name="Saif S."/>
            <person name="Shea T."/>
            <person name="Shenoy N."/>
            <person name="Sisk P."/>
            <person name="Stolte C."/>
            <person name="Sykes S."/>
            <person name="Walk T."/>
            <person name="White J."/>
            <person name="Yandava C."/>
            <person name="Haas B."/>
            <person name="Nusbaum C."/>
            <person name="Birren B."/>
        </authorList>
    </citation>
    <scope>NUCLEOTIDE SEQUENCE</scope>
    <source>
        <strain evidence="3">ATCC 64411</strain>
    </source>
</reference>
<feature type="compositionally biased region" description="Pro residues" evidence="1">
    <location>
        <begin position="7"/>
        <end position="21"/>
    </location>
</feature>
<dbReference type="EMBL" id="GL876973">
    <property type="protein sequence ID" value="KLU89621.1"/>
    <property type="molecule type" value="Genomic_DNA"/>
</dbReference>
<feature type="region of interest" description="Disordered" evidence="1">
    <location>
        <begin position="1"/>
        <end position="25"/>
    </location>
</feature>
<dbReference type="InterPro" id="IPR001202">
    <property type="entry name" value="WW_dom"/>
</dbReference>
<feature type="compositionally biased region" description="Low complexity" evidence="1">
    <location>
        <begin position="93"/>
        <end position="104"/>
    </location>
</feature>
<feature type="region of interest" description="Disordered" evidence="1">
    <location>
        <begin position="47"/>
        <end position="206"/>
    </location>
</feature>
<evidence type="ECO:0000313" key="3">
    <source>
        <dbReference type="EMBL" id="KLU89621.1"/>
    </source>
</evidence>
<dbReference type="PROSITE" id="PS50020">
    <property type="entry name" value="WW_DOMAIN_2"/>
    <property type="match status" value="1"/>
</dbReference>
<proteinExistence type="predicted"/>
<feature type="compositionally biased region" description="Pro residues" evidence="1">
    <location>
        <begin position="159"/>
        <end position="172"/>
    </location>
</feature>
<evidence type="ECO:0000259" key="2">
    <source>
        <dbReference type="PROSITE" id="PS50020"/>
    </source>
</evidence>
<dbReference type="Gene3D" id="2.20.70.10">
    <property type="match status" value="1"/>
</dbReference>
<gene>
    <name evidence="3" type="ORF">MAPG_08592</name>
</gene>
<feature type="non-terminal residue" evidence="3">
    <location>
        <position position="206"/>
    </location>
</feature>
<dbReference type="InterPro" id="IPR036020">
    <property type="entry name" value="WW_dom_sf"/>
</dbReference>
<dbReference type="OrthoDB" id="2444812at2759"/>
<dbReference type="SMART" id="SM00456">
    <property type="entry name" value="WW"/>
    <property type="match status" value="1"/>
</dbReference>
<accession>A0A0H2U6Q5</accession>
<evidence type="ECO:0000256" key="1">
    <source>
        <dbReference type="SAM" id="MobiDB-lite"/>
    </source>
</evidence>
<organism evidence="3">
    <name type="scientific">Magnaporthiopsis poae (strain ATCC 64411 / 73-15)</name>
    <name type="common">Kentucky bluegrass fungus</name>
    <name type="synonym">Magnaporthe poae</name>
    <dbReference type="NCBI Taxonomy" id="644358"/>
    <lineage>
        <taxon>Eukaryota</taxon>
        <taxon>Fungi</taxon>
        <taxon>Dikarya</taxon>
        <taxon>Ascomycota</taxon>
        <taxon>Pezizomycotina</taxon>
        <taxon>Sordariomycetes</taxon>
        <taxon>Sordariomycetidae</taxon>
        <taxon>Magnaporthales</taxon>
        <taxon>Magnaporthaceae</taxon>
        <taxon>Magnaporthiopsis</taxon>
    </lineage>
</organism>